<evidence type="ECO:0000313" key="4">
    <source>
        <dbReference type="Proteomes" id="UP000752171"/>
    </source>
</evidence>
<dbReference type="Proteomes" id="UP000752171">
    <property type="component" value="Unassembled WGS sequence"/>
</dbReference>
<evidence type="ECO:0000256" key="2">
    <source>
        <dbReference type="SAM" id="MobiDB-lite"/>
    </source>
</evidence>
<evidence type="ECO:0000256" key="1">
    <source>
        <dbReference type="SAM" id="Coils"/>
    </source>
</evidence>
<evidence type="ECO:0000313" key="3">
    <source>
        <dbReference type="EMBL" id="KAG9272175.1"/>
    </source>
</evidence>
<dbReference type="AlphaFoldDB" id="A0A8T2LRD6"/>
<comment type="caution">
    <text evidence="3">The sequence shown here is derived from an EMBL/GenBank/DDBJ whole genome shotgun (WGS) entry which is preliminary data.</text>
</comment>
<feature type="coiled-coil region" evidence="1">
    <location>
        <begin position="118"/>
        <end position="145"/>
    </location>
</feature>
<dbReference type="EMBL" id="JAICCE010000010">
    <property type="protein sequence ID" value="KAG9272175.1"/>
    <property type="molecule type" value="Genomic_DNA"/>
</dbReference>
<dbReference type="PANTHER" id="PTHR16477">
    <property type="entry name" value="COILED-COIL DOMAIN-CONTAINING PROTEIN 106"/>
    <property type="match status" value="1"/>
</dbReference>
<feature type="compositionally biased region" description="Basic residues" evidence="2">
    <location>
        <begin position="198"/>
        <end position="224"/>
    </location>
</feature>
<dbReference type="Pfam" id="PF15794">
    <property type="entry name" value="CCDC106"/>
    <property type="match status" value="1"/>
</dbReference>
<proteinExistence type="predicted"/>
<dbReference type="GO" id="GO:0005654">
    <property type="term" value="C:nucleoplasm"/>
    <property type="evidence" value="ECO:0007669"/>
    <property type="project" value="TreeGrafter"/>
</dbReference>
<protein>
    <submittedName>
        <fullName evidence="3">ADP-ribosylation factor-like protein 6-interacting protein 4</fullName>
    </submittedName>
</protein>
<feature type="region of interest" description="Disordered" evidence="2">
    <location>
        <begin position="146"/>
        <end position="262"/>
    </location>
</feature>
<sequence>MLTRSKIQGLGLYIVGERVWDNINEGLGEEVTHFLRCRLPGSKEEAVVPVQTETQIRMLRAAEPDHQARGEQLAESVHRCSNMDNSSCDSGSVKDLTCPADTQQVRKRDEAPTATLQLEKLREQRKTLVEKRDQLRAELSKLADSAVAASSVRPQSQSQCAPPNQSESDEAKRQRTISSSSSTSTSTSTSSASSSEKKKSKKRRKYNKKDKKRSFTKKKTKRQRTLTSSSSSSSTSTSSSSSSDKKKSKKRRKYNKDKKMSFAKRMTTPDQVIHRYGYVLKTYQNCLSVRHALKKHHVEKTTMALTSIIAEVKIASEGENFPVPLYKEGTTLKEFTVKLKRLVESCPALNSKIAELKRCNKLLPLKWKFR</sequence>
<organism evidence="3 4">
    <name type="scientific">Astyanax mexicanus</name>
    <name type="common">Blind cave fish</name>
    <name type="synonym">Astyanax fasciatus mexicanus</name>
    <dbReference type="NCBI Taxonomy" id="7994"/>
    <lineage>
        <taxon>Eukaryota</taxon>
        <taxon>Metazoa</taxon>
        <taxon>Chordata</taxon>
        <taxon>Craniata</taxon>
        <taxon>Vertebrata</taxon>
        <taxon>Euteleostomi</taxon>
        <taxon>Actinopterygii</taxon>
        <taxon>Neopterygii</taxon>
        <taxon>Teleostei</taxon>
        <taxon>Ostariophysi</taxon>
        <taxon>Characiformes</taxon>
        <taxon>Characoidei</taxon>
        <taxon>Acestrorhamphidae</taxon>
        <taxon>Acestrorhamphinae</taxon>
        <taxon>Astyanax</taxon>
    </lineage>
</organism>
<gene>
    <name evidence="3" type="ORF">AMEX_G13136</name>
</gene>
<accession>A0A8T2LRD6</accession>
<feature type="compositionally biased region" description="Low complexity" evidence="2">
    <location>
        <begin position="225"/>
        <end position="242"/>
    </location>
</feature>
<dbReference type="PANTHER" id="PTHR16477:SF5">
    <property type="entry name" value="COILED-COIL DOMAIN-CONTAINING PROTEIN 106-RELATED"/>
    <property type="match status" value="1"/>
</dbReference>
<reference evidence="3 4" key="1">
    <citation type="submission" date="2021-07" db="EMBL/GenBank/DDBJ databases">
        <authorList>
            <person name="Imarazene B."/>
            <person name="Zahm M."/>
            <person name="Klopp C."/>
            <person name="Cabau C."/>
            <person name="Beille S."/>
            <person name="Jouanno E."/>
            <person name="Castinel A."/>
            <person name="Lluch J."/>
            <person name="Gil L."/>
            <person name="Kuchtly C."/>
            <person name="Lopez Roques C."/>
            <person name="Donnadieu C."/>
            <person name="Parrinello H."/>
            <person name="Journot L."/>
            <person name="Du K."/>
            <person name="Schartl M."/>
            <person name="Retaux S."/>
            <person name="Guiguen Y."/>
        </authorList>
    </citation>
    <scope>NUCLEOTIDE SEQUENCE [LARGE SCALE GENOMIC DNA]</scope>
    <source>
        <strain evidence="3">Pach_M1</strain>
        <tissue evidence="3">Testis</tissue>
    </source>
</reference>
<feature type="compositionally biased region" description="Basic residues" evidence="2">
    <location>
        <begin position="246"/>
        <end position="256"/>
    </location>
</feature>
<keyword evidence="1" id="KW-0175">Coiled coil</keyword>
<feature type="compositionally biased region" description="Polar residues" evidence="2">
    <location>
        <begin position="152"/>
        <end position="166"/>
    </location>
</feature>
<feature type="compositionally biased region" description="Low complexity" evidence="2">
    <location>
        <begin position="176"/>
        <end position="194"/>
    </location>
</feature>
<name>A0A8T2LRD6_ASTMX</name>
<dbReference type="InterPro" id="IPR031591">
    <property type="entry name" value="CCDC106"/>
</dbReference>